<gene>
    <name evidence="1" type="ORF">SOCE26_096690</name>
</gene>
<sequence>MRRRPGPRLRAAILAAGAVTLALGALGSGCLWKRGDHTLGSFCAAAVGGEEHCVGENLGPGSAWSKAEKDGALPIEMWATWPSDKTLDDVVARTHRLDQWFGHLDEAIAYVRDDARNAESLRATLSGKLESLLDEATDRQRALLAQTPVDAAGNFKKAMIDKASVEREPLVAALAADKQGMAVVQGIFDQARSDVAPLEARYAGAAARFAAYRATEAAETAAYAALSEQASRSDSEGLDGVEQAVLAAAREASRAPNELAAEVMALSAELQVFAGSFEEAMAPHREFLATHGATLPDMTSGALRSLSAMLGYAQRRVARSDATATALLGGIALRRQALHVLQMDEGAREAIARSRIRKASEVFHEGARARAEALSAAPPVSERLGLPLLAERCGELTALVQMRPLCEAAGASWREAGCAALRERFEAAEVELRTGLPRKIAAGLEKLREEGMAAAALDKAQARLEAGDVKGAAIAYDAAVRGAEGT</sequence>
<dbReference type="PROSITE" id="PS51257">
    <property type="entry name" value="PROKAR_LIPOPROTEIN"/>
    <property type="match status" value="1"/>
</dbReference>
<evidence type="ECO:0000313" key="1">
    <source>
        <dbReference type="EMBL" id="AUX48139.1"/>
    </source>
</evidence>
<evidence type="ECO:0000313" key="2">
    <source>
        <dbReference type="Proteomes" id="UP000238348"/>
    </source>
</evidence>
<dbReference type="AlphaFoldDB" id="A0A2L0F9L8"/>
<accession>A0A2L0F9L8</accession>
<organism evidence="1 2">
    <name type="scientific">Sorangium cellulosum</name>
    <name type="common">Polyangium cellulosum</name>
    <dbReference type="NCBI Taxonomy" id="56"/>
    <lineage>
        <taxon>Bacteria</taxon>
        <taxon>Pseudomonadati</taxon>
        <taxon>Myxococcota</taxon>
        <taxon>Polyangia</taxon>
        <taxon>Polyangiales</taxon>
        <taxon>Polyangiaceae</taxon>
        <taxon>Sorangium</taxon>
    </lineage>
</organism>
<reference evidence="1 2" key="1">
    <citation type="submission" date="2015-09" db="EMBL/GenBank/DDBJ databases">
        <title>Sorangium comparison.</title>
        <authorList>
            <person name="Zaburannyi N."/>
            <person name="Bunk B."/>
            <person name="Overmann J."/>
            <person name="Mueller R."/>
        </authorList>
    </citation>
    <scope>NUCLEOTIDE SEQUENCE [LARGE SCALE GENOMIC DNA]</scope>
    <source>
        <strain evidence="1 2">So ce26</strain>
    </source>
</reference>
<dbReference type="EMBL" id="CP012673">
    <property type="protein sequence ID" value="AUX48139.1"/>
    <property type="molecule type" value="Genomic_DNA"/>
</dbReference>
<dbReference type="Proteomes" id="UP000238348">
    <property type="component" value="Chromosome"/>
</dbReference>
<proteinExistence type="predicted"/>
<dbReference type="RefSeq" id="WP_234023100.1">
    <property type="nucleotide sequence ID" value="NZ_CP012673.1"/>
</dbReference>
<protein>
    <submittedName>
        <fullName evidence="1">Uncharacterized protein</fullName>
    </submittedName>
</protein>
<name>A0A2L0F9L8_SORCE</name>